<gene>
    <name evidence="1" type="ORF">S03H2_23953</name>
</gene>
<organism evidence="1">
    <name type="scientific">marine sediment metagenome</name>
    <dbReference type="NCBI Taxonomy" id="412755"/>
    <lineage>
        <taxon>unclassified sequences</taxon>
        <taxon>metagenomes</taxon>
        <taxon>ecological metagenomes</taxon>
    </lineage>
</organism>
<dbReference type="AlphaFoldDB" id="X1GLL2"/>
<feature type="non-terminal residue" evidence="1">
    <location>
        <position position="79"/>
    </location>
</feature>
<comment type="caution">
    <text evidence="1">The sequence shown here is derived from an EMBL/GenBank/DDBJ whole genome shotgun (WGS) entry which is preliminary data.</text>
</comment>
<sequence>MVYQEHPLFESPEDENQEIWRFMDFAKFVSIIDKKSLFFPNSDELPDAWEGTYTKRDSIFLEALKVYHEAIGIPEEYNP</sequence>
<reference evidence="1" key="1">
    <citation type="journal article" date="2014" name="Front. Microbiol.">
        <title>High frequency of phylogenetically diverse reductive dehalogenase-homologous genes in deep subseafloor sedimentary metagenomes.</title>
        <authorList>
            <person name="Kawai M."/>
            <person name="Futagami T."/>
            <person name="Toyoda A."/>
            <person name="Takaki Y."/>
            <person name="Nishi S."/>
            <person name="Hori S."/>
            <person name="Arai W."/>
            <person name="Tsubouchi T."/>
            <person name="Morono Y."/>
            <person name="Uchiyama I."/>
            <person name="Ito T."/>
            <person name="Fujiyama A."/>
            <person name="Inagaki F."/>
            <person name="Takami H."/>
        </authorList>
    </citation>
    <scope>NUCLEOTIDE SEQUENCE</scope>
    <source>
        <strain evidence="1">Expedition CK06-06</strain>
    </source>
</reference>
<proteinExistence type="predicted"/>
<accession>X1GLL2</accession>
<name>X1GLL2_9ZZZZ</name>
<evidence type="ECO:0000313" key="1">
    <source>
        <dbReference type="EMBL" id="GAH33893.1"/>
    </source>
</evidence>
<protein>
    <submittedName>
        <fullName evidence="1">Uncharacterized protein</fullName>
    </submittedName>
</protein>
<dbReference type="EMBL" id="BARU01013186">
    <property type="protein sequence ID" value="GAH33893.1"/>
    <property type="molecule type" value="Genomic_DNA"/>
</dbReference>